<evidence type="ECO:0000256" key="2">
    <source>
        <dbReference type="SAM" id="MobiDB-lite"/>
    </source>
</evidence>
<dbReference type="InterPro" id="IPR012677">
    <property type="entry name" value="Nucleotide-bd_a/b_plait_sf"/>
</dbReference>
<proteinExistence type="predicted"/>
<dbReference type="Gene3D" id="3.30.70.330">
    <property type="match status" value="1"/>
</dbReference>
<feature type="region of interest" description="Disordered" evidence="2">
    <location>
        <begin position="1"/>
        <end position="20"/>
    </location>
</feature>
<evidence type="ECO:0000259" key="3">
    <source>
        <dbReference type="PROSITE" id="PS50102"/>
    </source>
</evidence>
<feature type="compositionally biased region" description="Low complexity" evidence="2">
    <location>
        <begin position="543"/>
        <end position="555"/>
    </location>
</feature>
<feature type="region of interest" description="Disordered" evidence="2">
    <location>
        <begin position="729"/>
        <end position="808"/>
    </location>
</feature>
<dbReference type="AlphaFoldDB" id="A0A085MEH7"/>
<accession>A0A085MEH7</accession>
<evidence type="ECO:0000256" key="1">
    <source>
        <dbReference type="PROSITE-ProRule" id="PRU00176"/>
    </source>
</evidence>
<feature type="compositionally biased region" description="Basic and acidic residues" evidence="2">
    <location>
        <begin position="418"/>
        <end position="428"/>
    </location>
</feature>
<protein>
    <recommendedName>
        <fullName evidence="3">RRM domain-containing protein</fullName>
    </recommendedName>
</protein>
<name>A0A085MEH7_9BILA</name>
<feature type="region of interest" description="Disordered" evidence="2">
    <location>
        <begin position="307"/>
        <end position="377"/>
    </location>
</feature>
<feature type="compositionally biased region" description="Basic and acidic residues" evidence="2">
    <location>
        <begin position="650"/>
        <end position="660"/>
    </location>
</feature>
<feature type="region of interest" description="Disordered" evidence="2">
    <location>
        <begin position="413"/>
        <end position="444"/>
    </location>
</feature>
<dbReference type="SUPFAM" id="SSF54928">
    <property type="entry name" value="RNA-binding domain, RBD"/>
    <property type="match status" value="1"/>
</dbReference>
<feature type="domain" description="RRM" evidence="3">
    <location>
        <begin position="79"/>
        <end position="150"/>
    </location>
</feature>
<sequence>MSGAEPTSEGGSPKEEAPTCELTAFLEEDFAWMNWADEVERLTLNDEAPRQQLPDAKDKASQSSQPYVDISKVPNAPPFVAIVLNLPFDTSEDDLANFFSGIRITCVQLVHQNDGNMVGASYVEFRDRDSLICALQRTGKSLNNRTIRVEVFCGSAKDRRFGDGHGRRAYADGGKAGSAYRGRRSSEASSSRNDRDGRQLLRRAQMPNDVRATDYARRTNSVDQPPSERDNRYNSLPRGYIGRYGSHDAEMPSGPPQLTERRHDTFPRGGGGFPAGRQQEVPYFRSMSKSENRQGPRSMHERVPYRFASNQSTPDSQFDRYHGGGNVAPASSYRQRRSSAQSDSERFLGLHPDQASYDPSRTRGNQGGPGKFDRQYGSLNRNRMGQGHRFGRQDEGYFPQNFGRNRFADSWRASGGEQQHETIPKQEEGAAEANVSTESVDLPKDAETTVQRHLPYSSIFGEAKPVDTERRVREIEQQRLAMLRQESVHSVPPNMGSSKRPSNAFVVEPNDTVCDRYDEEDLLASGEIKLLRRPTPRKEEAETIAASQTSQAAAEPRVEQAADESQMAKATEDTYKPRGWGGGGRASRRSRGHRGGRRSGAIGRGSYVRGYGVRSNRQNSRTPLEPPRQSDGGAPSLQAAPAFERTSVSDARRSSSDKNDCVQSYGSVTRTESRASSVSNGRDGYRYEHVIEFRRGGSHMFIRNVVIQFWPNAACVCFFKGSVSTTRLSGPGESAKGEHTATPLVNEGQTAKREKVAQQVSEPPLVAPTTSTGAARANKPKEDRYSAAAGRHGRGKGSKRNAKVNGRQAFTDKNKFDLLKSFVCDD</sequence>
<feature type="compositionally biased region" description="Basic residues" evidence="2">
    <location>
        <begin position="791"/>
        <end position="802"/>
    </location>
</feature>
<dbReference type="Pfam" id="PF00076">
    <property type="entry name" value="RRM_1"/>
    <property type="match status" value="1"/>
</dbReference>
<dbReference type="EMBL" id="KL363198">
    <property type="protein sequence ID" value="KFD55623.1"/>
    <property type="molecule type" value="Genomic_DNA"/>
</dbReference>
<feature type="compositionally biased region" description="Polar residues" evidence="2">
    <location>
        <begin position="661"/>
        <end position="680"/>
    </location>
</feature>
<evidence type="ECO:0000313" key="4">
    <source>
        <dbReference type="EMBL" id="KFD55623.1"/>
    </source>
</evidence>
<dbReference type="PROSITE" id="PS50102">
    <property type="entry name" value="RRM"/>
    <property type="match status" value="1"/>
</dbReference>
<feature type="region of interest" description="Disordered" evidence="2">
    <location>
        <begin position="483"/>
        <end position="506"/>
    </location>
</feature>
<dbReference type="Proteomes" id="UP000030764">
    <property type="component" value="Unassembled WGS sequence"/>
</dbReference>
<dbReference type="InterPro" id="IPR000504">
    <property type="entry name" value="RRM_dom"/>
</dbReference>
<evidence type="ECO:0000313" key="5">
    <source>
        <dbReference type="Proteomes" id="UP000030764"/>
    </source>
</evidence>
<gene>
    <name evidence="4" type="ORF">M513_03371</name>
</gene>
<keyword evidence="1" id="KW-0694">RNA-binding</keyword>
<keyword evidence="5" id="KW-1185">Reference proteome</keyword>
<feature type="compositionally biased region" description="Basic residues" evidence="2">
    <location>
        <begin position="586"/>
        <end position="597"/>
    </location>
</feature>
<dbReference type="GO" id="GO:0003723">
    <property type="term" value="F:RNA binding"/>
    <property type="evidence" value="ECO:0007669"/>
    <property type="project" value="UniProtKB-UniRule"/>
</dbReference>
<dbReference type="SMART" id="SM00360">
    <property type="entry name" value="RRM"/>
    <property type="match status" value="1"/>
</dbReference>
<organism evidence="4 5">
    <name type="scientific">Trichuris suis</name>
    <name type="common">pig whipworm</name>
    <dbReference type="NCBI Taxonomy" id="68888"/>
    <lineage>
        <taxon>Eukaryota</taxon>
        <taxon>Metazoa</taxon>
        <taxon>Ecdysozoa</taxon>
        <taxon>Nematoda</taxon>
        <taxon>Enoplea</taxon>
        <taxon>Dorylaimia</taxon>
        <taxon>Trichinellida</taxon>
        <taxon>Trichuridae</taxon>
        <taxon>Trichuris</taxon>
    </lineage>
</organism>
<dbReference type="InterPro" id="IPR035979">
    <property type="entry name" value="RBD_domain_sf"/>
</dbReference>
<feature type="region of interest" description="Disordered" evidence="2">
    <location>
        <begin position="525"/>
        <end position="681"/>
    </location>
</feature>
<feature type="region of interest" description="Disordered" evidence="2">
    <location>
        <begin position="163"/>
        <end position="281"/>
    </location>
</feature>
<feature type="compositionally biased region" description="Low complexity" evidence="2">
    <location>
        <begin position="599"/>
        <end position="615"/>
    </location>
</feature>
<reference evidence="4 5" key="1">
    <citation type="journal article" date="2014" name="Nat. Genet.">
        <title>Genome and transcriptome of the porcine whipworm Trichuris suis.</title>
        <authorList>
            <person name="Jex A.R."/>
            <person name="Nejsum P."/>
            <person name="Schwarz E.M."/>
            <person name="Hu L."/>
            <person name="Young N.D."/>
            <person name="Hall R.S."/>
            <person name="Korhonen P.K."/>
            <person name="Liao S."/>
            <person name="Thamsborg S."/>
            <person name="Xia J."/>
            <person name="Xu P."/>
            <person name="Wang S."/>
            <person name="Scheerlinck J.P."/>
            <person name="Hofmann A."/>
            <person name="Sternberg P.W."/>
            <person name="Wang J."/>
            <person name="Gasser R.B."/>
        </authorList>
    </citation>
    <scope>NUCLEOTIDE SEQUENCE [LARGE SCALE GENOMIC DNA]</scope>
    <source>
        <strain evidence="4">DCEP-RM93M</strain>
    </source>
</reference>
<feature type="compositionally biased region" description="Low complexity" evidence="2">
    <location>
        <begin position="330"/>
        <end position="342"/>
    </location>
</feature>